<evidence type="ECO:0000313" key="2">
    <source>
        <dbReference type="Proteomes" id="UP000011602"/>
    </source>
</evidence>
<dbReference type="InterPro" id="IPR055998">
    <property type="entry name" value="DUF7576"/>
</dbReference>
<reference evidence="1 2" key="1">
    <citation type="journal article" date="2014" name="PLoS Genet.">
        <title>Phylogenetically driven sequencing of extremely halophilic archaea reveals strategies for static and dynamic osmo-response.</title>
        <authorList>
            <person name="Becker E.A."/>
            <person name="Seitzer P.M."/>
            <person name="Tritt A."/>
            <person name="Larsen D."/>
            <person name="Krusor M."/>
            <person name="Yao A.I."/>
            <person name="Wu D."/>
            <person name="Madern D."/>
            <person name="Eisen J.A."/>
            <person name="Darling A.E."/>
            <person name="Facciotti M.T."/>
        </authorList>
    </citation>
    <scope>NUCLEOTIDE SEQUENCE [LARGE SCALE GENOMIC DNA]</scope>
    <source>
        <strain evidence="1 2">JCM 12255</strain>
    </source>
</reference>
<protein>
    <recommendedName>
        <fullName evidence="3">TRASH domain-containing protein</fullName>
    </recommendedName>
</protein>
<gene>
    <name evidence="1" type="ORF">C493_06532</name>
</gene>
<dbReference type="EMBL" id="AOHZ01000034">
    <property type="protein sequence ID" value="ELY58639.1"/>
    <property type="molecule type" value="Genomic_DNA"/>
</dbReference>
<evidence type="ECO:0000313" key="1">
    <source>
        <dbReference type="EMBL" id="ELY58639.1"/>
    </source>
</evidence>
<name>L9XA54_9EURY</name>
<keyword evidence="2" id="KW-1185">Reference proteome</keyword>
<organism evidence="1 2">
    <name type="scientific">Natronolimnohabitans innermongolicus JCM 12255</name>
    <dbReference type="NCBI Taxonomy" id="1227499"/>
    <lineage>
        <taxon>Archaea</taxon>
        <taxon>Methanobacteriati</taxon>
        <taxon>Methanobacteriota</taxon>
        <taxon>Stenosarchaea group</taxon>
        <taxon>Halobacteria</taxon>
        <taxon>Halobacteriales</taxon>
        <taxon>Natrialbaceae</taxon>
        <taxon>Natronolimnohabitans</taxon>
    </lineage>
</organism>
<proteinExistence type="predicted"/>
<dbReference type="RefSeq" id="WP_007258609.1">
    <property type="nucleotide sequence ID" value="NZ_AOHZ01000034.1"/>
</dbReference>
<sequence>MADSTDEDAIECRQCGDPVESTTDRRVVTTVEDGQTEYEYFCDDDCLGDWNP</sequence>
<dbReference type="Pfam" id="PF24461">
    <property type="entry name" value="DUF7576"/>
    <property type="match status" value="1"/>
</dbReference>
<dbReference type="Proteomes" id="UP000011602">
    <property type="component" value="Unassembled WGS sequence"/>
</dbReference>
<evidence type="ECO:0008006" key="3">
    <source>
        <dbReference type="Google" id="ProtNLM"/>
    </source>
</evidence>
<comment type="caution">
    <text evidence="1">The sequence shown here is derived from an EMBL/GenBank/DDBJ whole genome shotgun (WGS) entry which is preliminary data.</text>
</comment>
<dbReference type="eggNOG" id="arCOG06252">
    <property type="taxonomic scope" value="Archaea"/>
</dbReference>
<dbReference type="AlphaFoldDB" id="L9XA54"/>
<accession>L9XA54</accession>